<dbReference type="NCBIfam" id="TIGR01216">
    <property type="entry name" value="ATP_synt_epsi"/>
    <property type="match status" value="1"/>
</dbReference>
<dbReference type="Proteomes" id="UP000051645">
    <property type="component" value="Unassembled WGS sequence"/>
</dbReference>
<dbReference type="SUPFAM" id="SSF51344">
    <property type="entry name" value="Epsilon subunit of F1F0-ATP synthase N-terminal domain"/>
    <property type="match status" value="1"/>
</dbReference>
<accession>A0A0R2GBI8</accession>
<dbReference type="PANTHER" id="PTHR13822">
    <property type="entry name" value="ATP SYNTHASE DELTA/EPSILON CHAIN"/>
    <property type="match status" value="1"/>
</dbReference>
<dbReference type="InterPro" id="IPR036794">
    <property type="entry name" value="ATP_F1_dsu/esu_C_sf"/>
</dbReference>
<dbReference type="InterPro" id="IPR001469">
    <property type="entry name" value="ATP_synth_F1_dsu/esu"/>
</dbReference>
<evidence type="ECO:0000313" key="18">
    <source>
        <dbReference type="EMBL" id="KRN34157.1"/>
    </source>
</evidence>
<evidence type="ECO:0000259" key="15">
    <source>
        <dbReference type="Pfam" id="PF00401"/>
    </source>
</evidence>
<dbReference type="Gene3D" id="1.20.5.440">
    <property type="entry name" value="ATP synthase delta/epsilon subunit, C-terminal domain"/>
    <property type="match status" value="1"/>
</dbReference>
<organism evidence="18 19">
    <name type="scientific">Lactobacillus selangorensis</name>
    <dbReference type="NCBI Taxonomy" id="81857"/>
    <lineage>
        <taxon>Bacteria</taxon>
        <taxon>Bacillati</taxon>
        <taxon>Bacillota</taxon>
        <taxon>Bacilli</taxon>
        <taxon>Lactobacillales</taxon>
        <taxon>Lactobacillaceae</taxon>
        <taxon>Lactobacillus</taxon>
    </lineage>
</organism>
<dbReference type="PANTHER" id="PTHR13822:SF10">
    <property type="entry name" value="ATP SYNTHASE EPSILON CHAIN, CHLOROPLASTIC"/>
    <property type="match status" value="1"/>
</dbReference>
<feature type="coiled-coil region" evidence="14">
    <location>
        <begin position="97"/>
        <end position="124"/>
    </location>
</feature>
<evidence type="ECO:0000256" key="6">
    <source>
        <dbReference type="ARBA" id="ARBA00023065"/>
    </source>
</evidence>
<name>A0A0R2GBI8_9LACO</name>
<dbReference type="Proteomes" id="UP000051751">
    <property type="component" value="Unassembled WGS sequence"/>
</dbReference>
<dbReference type="GO" id="GO:0045259">
    <property type="term" value="C:proton-transporting ATP synthase complex"/>
    <property type="evidence" value="ECO:0007669"/>
    <property type="project" value="UniProtKB-KW"/>
</dbReference>
<keyword evidence="9 12" id="KW-0066">ATP synthesis</keyword>
<evidence type="ECO:0000256" key="9">
    <source>
        <dbReference type="ARBA" id="ARBA00023310"/>
    </source>
</evidence>
<evidence type="ECO:0000256" key="7">
    <source>
        <dbReference type="ARBA" id="ARBA00023136"/>
    </source>
</evidence>
<keyword evidence="7 12" id="KW-0472">Membrane</keyword>
<keyword evidence="12" id="KW-1003">Cell membrane</keyword>
<comment type="function">
    <text evidence="1 12">Produces ATP from ADP in the presence of a proton gradient across the membrane.</text>
</comment>
<evidence type="ECO:0000313" key="19">
    <source>
        <dbReference type="Proteomes" id="UP000051645"/>
    </source>
</evidence>
<evidence type="ECO:0000256" key="5">
    <source>
        <dbReference type="ARBA" id="ARBA00022448"/>
    </source>
</evidence>
<dbReference type="EMBL" id="JQAZ01000001">
    <property type="protein sequence ID" value="KRN34157.1"/>
    <property type="molecule type" value="Genomic_DNA"/>
</dbReference>
<dbReference type="InterPro" id="IPR020547">
    <property type="entry name" value="ATP_synth_F1_esu_C"/>
</dbReference>
<evidence type="ECO:0000256" key="13">
    <source>
        <dbReference type="RuleBase" id="RU003656"/>
    </source>
</evidence>
<proteinExistence type="inferred from homology"/>
<dbReference type="HAMAP" id="MF_00530">
    <property type="entry name" value="ATP_synth_epsil_bac"/>
    <property type="match status" value="1"/>
</dbReference>
<dbReference type="OrthoDB" id="9804110at2"/>
<dbReference type="NCBIfam" id="NF001846">
    <property type="entry name" value="PRK00571.1-3"/>
    <property type="match status" value="1"/>
</dbReference>
<dbReference type="Pfam" id="PF00401">
    <property type="entry name" value="ATP-synt_DE"/>
    <property type="match status" value="1"/>
</dbReference>
<keyword evidence="5 12" id="KW-0813">Transport</keyword>
<evidence type="ECO:0000256" key="8">
    <source>
        <dbReference type="ARBA" id="ARBA00023196"/>
    </source>
</evidence>
<comment type="similarity">
    <text evidence="3 12 13">Belongs to the ATPase epsilon chain family.</text>
</comment>
<dbReference type="Pfam" id="PF02823">
    <property type="entry name" value="ATP-synt_DE_N"/>
    <property type="match status" value="1"/>
</dbReference>
<sequence>MAEEEKVLTVNIVTPDGLVYDHHARMLVVEALDGQLGIMANHEPLIAPLKIGEVRVTRVDSTDHENAIAVNGGFLEVSHNVASIVADSAERERNIDLNRAESAKARAEKRIQAAKEKHDTDELQRANIALQRAVNRINVKNHR</sequence>
<dbReference type="RefSeq" id="WP_057768749.1">
    <property type="nucleotide sequence ID" value="NZ_JQAT01000001.1"/>
</dbReference>
<dbReference type="STRING" id="81857.IV38_GL000197"/>
<dbReference type="SUPFAM" id="SSF46604">
    <property type="entry name" value="Epsilon subunit of F1F0-ATP synthase C-terminal domain"/>
    <property type="match status" value="1"/>
</dbReference>
<protein>
    <recommendedName>
        <fullName evidence="4 12">ATP synthase epsilon chain</fullName>
    </recommendedName>
    <alternativeName>
        <fullName evidence="11 12">ATP synthase F1 sector epsilon subunit</fullName>
    </alternativeName>
    <alternativeName>
        <fullName evidence="10 12">F-ATPase epsilon subunit</fullName>
    </alternativeName>
</protein>
<dbReference type="Gene3D" id="2.60.15.10">
    <property type="entry name" value="F0F1 ATP synthase delta/epsilon subunit, N-terminal"/>
    <property type="match status" value="1"/>
</dbReference>
<feature type="domain" description="ATP synthase F1 complex delta/epsilon subunit N-terminal" evidence="16">
    <location>
        <begin position="8"/>
        <end position="89"/>
    </location>
</feature>
<dbReference type="AlphaFoldDB" id="A0A0R2GBI8"/>
<keyword evidence="19" id="KW-1185">Reference proteome</keyword>
<dbReference type="EMBL" id="JQAT01000001">
    <property type="protein sequence ID" value="KRN29314.1"/>
    <property type="molecule type" value="Genomic_DNA"/>
</dbReference>
<dbReference type="CDD" id="cd12152">
    <property type="entry name" value="F1-ATPase_delta"/>
    <property type="match status" value="1"/>
</dbReference>
<evidence type="ECO:0000256" key="12">
    <source>
        <dbReference type="HAMAP-Rule" id="MF_00530"/>
    </source>
</evidence>
<dbReference type="InterPro" id="IPR020546">
    <property type="entry name" value="ATP_synth_F1_dsu/esu_N"/>
</dbReference>
<evidence type="ECO:0000259" key="16">
    <source>
        <dbReference type="Pfam" id="PF02823"/>
    </source>
</evidence>
<evidence type="ECO:0000256" key="14">
    <source>
        <dbReference type="SAM" id="Coils"/>
    </source>
</evidence>
<evidence type="ECO:0000256" key="2">
    <source>
        <dbReference type="ARBA" id="ARBA00004202"/>
    </source>
</evidence>
<comment type="subcellular location">
    <subcellularLocation>
        <location evidence="2 12">Cell membrane</location>
        <topology evidence="2 12">Peripheral membrane protein</topology>
    </subcellularLocation>
</comment>
<evidence type="ECO:0000313" key="20">
    <source>
        <dbReference type="Proteomes" id="UP000051751"/>
    </source>
</evidence>
<keyword evidence="6 12" id="KW-0406">Ion transport</keyword>
<dbReference type="GO" id="GO:0046933">
    <property type="term" value="F:proton-transporting ATP synthase activity, rotational mechanism"/>
    <property type="evidence" value="ECO:0007669"/>
    <property type="project" value="UniProtKB-UniRule"/>
</dbReference>
<dbReference type="GO" id="GO:0005886">
    <property type="term" value="C:plasma membrane"/>
    <property type="evidence" value="ECO:0007669"/>
    <property type="project" value="UniProtKB-SubCell"/>
</dbReference>
<gene>
    <name evidence="12" type="primary">atpC</name>
    <name evidence="17" type="ORF">IV38_GL000197</name>
    <name evidence="18" type="ORF">IV40_GL000472</name>
</gene>
<keyword evidence="12" id="KW-0375">Hydrogen ion transport</keyword>
<evidence type="ECO:0000256" key="4">
    <source>
        <dbReference type="ARBA" id="ARBA00014480"/>
    </source>
</evidence>
<dbReference type="GO" id="GO:0005524">
    <property type="term" value="F:ATP binding"/>
    <property type="evidence" value="ECO:0007669"/>
    <property type="project" value="UniProtKB-UniRule"/>
</dbReference>
<evidence type="ECO:0000256" key="11">
    <source>
        <dbReference type="ARBA" id="ARBA00031795"/>
    </source>
</evidence>
<reference evidence="19 20" key="1">
    <citation type="journal article" date="2015" name="Genome Announc.">
        <title>Expanding the biotechnology potential of lactobacilli through comparative genomics of 213 strains and associated genera.</title>
        <authorList>
            <person name="Sun Z."/>
            <person name="Harris H.M."/>
            <person name="McCann A."/>
            <person name="Guo C."/>
            <person name="Argimon S."/>
            <person name="Zhang W."/>
            <person name="Yang X."/>
            <person name="Jeffery I.B."/>
            <person name="Cooney J.C."/>
            <person name="Kagawa T.F."/>
            <person name="Liu W."/>
            <person name="Song Y."/>
            <person name="Salvetti E."/>
            <person name="Wrobel A."/>
            <person name="Rasinkangas P."/>
            <person name="Parkhill J."/>
            <person name="Rea M.C."/>
            <person name="O'Sullivan O."/>
            <person name="Ritari J."/>
            <person name="Douillard F.P."/>
            <person name="Paul Ross R."/>
            <person name="Yang R."/>
            <person name="Briner A.E."/>
            <person name="Felis G.E."/>
            <person name="de Vos W.M."/>
            <person name="Barrangou R."/>
            <person name="Klaenhammer T.R."/>
            <person name="Caufield P.W."/>
            <person name="Cui Y."/>
            <person name="Zhang H."/>
            <person name="O'Toole P.W."/>
        </authorList>
    </citation>
    <scope>NUCLEOTIDE SEQUENCE [LARGE SCALE GENOMIC DNA]</scope>
    <source>
        <strain evidence="17 20">ATCC BAA-66</strain>
        <strain evidence="18 19">DSM 13344</strain>
    </source>
</reference>
<evidence type="ECO:0000256" key="3">
    <source>
        <dbReference type="ARBA" id="ARBA00005712"/>
    </source>
</evidence>
<dbReference type="PATRIC" id="fig|81857.3.peg.203"/>
<evidence type="ECO:0000313" key="17">
    <source>
        <dbReference type="EMBL" id="KRN29314.1"/>
    </source>
</evidence>
<keyword evidence="8 12" id="KW-0139">CF(1)</keyword>
<evidence type="ECO:0000256" key="1">
    <source>
        <dbReference type="ARBA" id="ARBA00003543"/>
    </source>
</evidence>
<keyword evidence="14" id="KW-0175">Coiled coil</keyword>
<comment type="caution">
    <text evidence="18">The sequence shown here is derived from an EMBL/GenBank/DDBJ whole genome shotgun (WGS) entry which is preliminary data.</text>
</comment>
<comment type="subunit">
    <text evidence="12 13">F-type ATPases have 2 components, CF(1) - the catalytic core - and CF(0) - the membrane proton channel. CF(1) has five subunits: alpha(3), beta(3), gamma(1), delta(1), epsilon(1). CF(0) has three main subunits: a, b and c.</text>
</comment>
<feature type="domain" description="ATP synthase epsilon subunit C-terminal" evidence="15">
    <location>
        <begin position="94"/>
        <end position="140"/>
    </location>
</feature>
<evidence type="ECO:0000256" key="10">
    <source>
        <dbReference type="ARBA" id="ARBA00030215"/>
    </source>
</evidence>
<dbReference type="InterPro" id="IPR036771">
    <property type="entry name" value="ATPsynth_dsu/esu_N"/>
</dbReference>